<dbReference type="InterPro" id="IPR001680">
    <property type="entry name" value="WD40_rpt"/>
</dbReference>
<dbReference type="Gene3D" id="2.130.10.10">
    <property type="entry name" value="YVTN repeat-like/Quinoprotein amine dehydrogenase"/>
    <property type="match status" value="1"/>
</dbReference>
<feature type="compositionally biased region" description="Acidic residues" evidence="5">
    <location>
        <begin position="196"/>
        <end position="212"/>
    </location>
</feature>
<dbReference type="GO" id="GO:0031931">
    <property type="term" value="C:TORC1 complex"/>
    <property type="evidence" value="ECO:0007669"/>
    <property type="project" value="InterPro"/>
</dbReference>
<evidence type="ECO:0000256" key="2">
    <source>
        <dbReference type="ARBA" id="ARBA00022574"/>
    </source>
</evidence>
<feature type="compositionally biased region" description="Low complexity" evidence="5">
    <location>
        <begin position="389"/>
        <end position="401"/>
    </location>
</feature>
<dbReference type="GO" id="GO:0031929">
    <property type="term" value="P:TOR signaling"/>
    <property type="evidence" value="ECO:0007669"/>
    <property type="project" value="InterPro"/>
</dbReference>
<dbReference type="AlphaFoldDB" id="A0A178ZD77"/>
<feature type="region of interest" description="Disordered" evidence="5">
    <location>
        <begin position="154"/>
        <end position="271"/>
    </location>
</feature>
<keyword evidence="7" id="KW-1185">Reference proteome</keyword>
<dbReference type="SMART" id="SM00320">
    <property type="entry name" value="WD40"/>
    <property type="match status" value="6"/>
</dbReference>
<evidence type="ECO:0000313" key="7">
    <source>
        <dbReference type="Proteomes" id="UP000078343"/>
    </source>
</evidence>
<dbReference type="Pfam" id="PF00400">
    <property type="entry name" value="WD40"/>
    <property type="match status" value="1"/>
</dbReference>
<gene>
    <name evidence="6" type="ORF">AYL99_08467</name>
</gene>
<dbReference type="EMBL" id="LVYI01000007">
    <property type="protein sequence ID" value="OAP57729.1"/>
    <property type="molecule type" value="Genomic_DNA"/>
</dbReference>
<feature type="repeat" description="WD" evidence="4">
    <location>
        <begin position="522"/>
        <end position="556"/>
    </location>
</feature>
<evidence type="ECO:0000256" key="5">
    <source>
        <dbReference type="SAM" id="MobiDB-lite"/>
    </source>
</evidence>
<organism evidence="6 7">
    <name type="scientific">Fonsecaea erecta</name>
    <dbReference type="NCBI Taxonomy" id="1367422"/>
    <lineage>
        <taxon>Eukaryota</taxon>
        <taxon>Fungi</taxon>
        <taxon>Dikarya</taxon>
        <taxon>Ascomycota</taxon>
        <taxon>Pezizomycotina</taxon>
        <taxon>Eurotiomycetes</taxon>
        <taxon>Chaetothyriomycetidae</taxon>
        <taxon>Chaetothyriales</taxon>
        <taxon>Herpotrichiellaceae</taxon>
        <taxon>Fonsecaea</taxon>
    </lineage>
</organism>
<dbReference type="RefSeq" id="XP_018691096.1">
    <property type="nucleotide sequence ID" value="XM_018839975.1"/>
</dbReference>
<feature type="region of interest" description="Disordered" evidence="5">
    <location>
        <begin position="1"/>
        <end position="30"/>
    </location>
</feature>
<evidence type="ECO:0000256" key="3">
    <source>
        <dbReference type="ARBA" id="ARBA00022737"/>
    </source>
</evidence>
<dbReference type="PANTHER" id="PTHR19842:SF2">
    <property type="entry name" value="WD REPEAT PROTEIN (AFU_ORTHOLOGUE AFUA_5G04300)"/>
    <property type="match status" value="1"/>
</dbReference>
<dbReference type="PROSITE" id="PS50082">
    <property type="entry name" value="WD_REPEATS_2"/>
    <property type="match status" value="1"/>
</dbReference>
<evidence type="ECO:0000256" key="1">
    <source>
        <dbReference type="ARBA" id="ARBA00009890"/>
    </source>
</evidence>
<feature type="compositionally biased region" description="Polar residues" evidence="5">
    <location>
        <begin position="125"/>
        <end position="138"/>
    </location>
</feature>
<dbReference type="GeneID" id="30012635"/>
<feature type="compositionally biased region" description="Polar residues" evidence="5">
    <location>
        <begin position="229"/>
        <end position="241"/>
    </location>
</feature>
<dbReference type="PROSITE" id="PS00678">
    <property type="entry name" value="WD_REPEATS_1"/>
    <property type="match status" value="1"/>
</dbReference>
<reference evidence="6 7" key="1">
    <citation type="submission" date="2016-04" db="EMBL/GenBank/DDBJ databases">
        <title>Draft genome of Fonsecaea erecta CBS 125763.</title>
        <authorList>
            <person name="Weiss V.A."/>
            <person name="Vicente V.A."/>
            <person name="Raittz R.T."/>
            <person name="Moreno L.F."/>
            <person name="De Souza E.M."/>
            <person name="Pedrosa F.O."/>
            <person name="Steffens M.B."/>
            <person name="Faoro H."/>
            <person name="Tadra-Sfeir M.Z."/>
            <person name="Najafzadeh M.J."/>
            <person name="Felipe M.S."/>
            <person name="Teixeira M."/>
            <person name="Sun J."/>
            <person name="Xi L."/>
            <person name="Gomes R."/>
            <person name="De Azevedo C.M."/>
            <person name="Salgado C.G."/>
            <person name="Da Silva M.B."/>
            <person name="Nascimento M.F."/>
            <person name="Queiroz-Telles F."/>
            <person name="Attili D.S."/>
            <person name="Gorbushina A."/>
        </authorList>
    </citation>
    <scope>NUCLEOTIDE SEQUENCE [LARGE SCALE GENOMIC DNA]</scope>
    <source>
        <strain evidence="6 7">CBS 125763</strain>
    </source>
</reference>
<protein>
    <submittedName>
        <fullName evidence="6">Uncharacterized protein</fullName>
    </submittedName>
</protein>
<dbReference type="InterPro" id="IPR015943">
    <property type="entry name" value="WD40/YVTN_repeat-like_dom_sf"/>
</dbReference>
<keyword evidence="3" id="KW-0677">Repeat</keyword>
<comment type="caution">
    <text evidence="6">The sequence shown here is derived from an EMBL/GenBank/DDBJ whole genome shotgun (WGS) entry which is preliminary data.</text>
</comment>
<feature type="region of interest" description="Disordered" evidence="5">
    <location>
        <begin position="97"/>
        <end position="138"/>
    </location>
</feature>
<dbReference type="InterPro" id="IPR019775">
    <property type="entry name" value="WD40_repeat_CS"/>
</dbReference>
<keyword evidence="2 4" id="KW-0853">WD repeat</keyword>
<dbReference type="STRING" id="1367422.A0A178ZD77"/>
<dbReference type="SUPFAM" id="SSF50978">
    <property type="entry name" value="WD40 repeat-like"/>
    <property type="match status" value="1"/>
</dbReference>
<dbReference type="PANTHER" id="PTHR19842">
    <property type="entry name" value="G BETA-LIKE PROTEIN GBL"/>
    <property type="match status" value="1"/>
</dbReference>
<name>A0A178ZD77_9EURO</name>
<proteinExistence type="inferred from homology"/>
<dbReference type="InterPro" id="IPR036322">
    <property type="entry name" value="WD40_repeat_dom_sf"/>
</dbReference>
<accession>A0A178ZD77</accession>
<dbReference type="Proteomes" id="UP000078343">
    <property type="component" value="Unassembled WGS sequence"/>
</dbReference>
<dbReference type="GO" id="GO:0031932">
    <property type="term" value="C:TORC2 complex"/>
    <property type="evidence" value="ECO:0007669"/>
    <property type="project" value="InterPro"/>
</dbReference>
<feature type="region of interest" description="Disordered" evidence="5">
    <location>
        <begin position="348"/>
        <end position="433"/>
    </location>
</feature>
<evidence type="ECO:0000256" key="4">
    <source>
        <dbReference type="PROSITE-ProRule" id="PRU00221"/>
    </source>
</evidence>
<dbReference type="OrthoDB" id="10248252at2759"/>
<evidence type="ECO:0000313" key="6">
    <source>
        <dbReference type="EMBL" id="OAP57729.1"/>
    </source>
</evidence>
<feature type="compositionally biased region" description="Low complexity" evidence="5">
    <location>
        <begin position="254"/>
        <end position="264"/>
    </location>
</feature>
<dbReference type="InterPro" id="IPR037588">
    <property type="entry name" value="MLST8"/>
</dbReference>
<dbReference type="PROSITE" id="PS50294">
    <property type="entry name" value="WD_REPEATS_REGION"/>
    <property type="match status" value="1"/>
</dbReference>
<dbReference type="GO" id="GO:0032956">
    <property type="term" value="P:regulation of actin cytoskeleton organization"/>
    <property type="evidence" value="ECO:0007669"/>
    <property type="project" value="TreeGrafter"/>
</dbReference>
<comment type="similarity">
    <text evidence="1">Belongs to the WD repeat LST8 family.</text>
</comment>
<sequence>MEKSTPSPAYPGARRYSGTGALSSGISDTAHDSGLELIDRAPETRMMRCIEQHDTEFREKLDVLAKFTNILAKDHAKAISRLKKVCMNYVATCHNDSQARPASQAPEPTIERSSWVAPRPAEENVASSAVNSTSGQTVLSPTLRDVARSVLEIPSQTELQPGLDDLLPNADHGEVDQPSRVQQPTREQRKISSVDGTDDTTDSSDSTDDGDHDQDIYHEESPGPDETPRTTTAKAQSTVTPQRAEAPNRPEPSSRPSKSSQPARDSSRRWTQDEENFMIDVVHDLMQEDFGPVKTAMWKRASATLRTRGYDRTYEQMMAKWSCDTRRKCEERGLDWAATVMAKLPHMARKRRSSLGDARQGGLSSTIDGQPRAKRVKSQSQRRASGRFSSSAQSDAADSPSTTQKPKKGSRKSIASHPALSPSRGFTTKFDSLPPASETNMRLRFIWERASSDIVQVDWSPDAKYFVAASNSILDASDNFRENQPVNLIHGSLATKTLRELPEHRIAGDVSAGQPKYLYQTVSAVRYAPTGDRVLSAGFDNKVRLWDVEDEASIYCKTEVQFAQRVEVMDVAGEQTTLFATGTAGGLKSIRIFFADSNPGARLQEIKLLQDTGKRSVPFSPTCLKFGRSRSYDRLLAGFGSGSDTEFGDGCTAMWKFREAACDQLYFLKGETFVFDCAWSPAGDLFAIGSLSDAETRADATEHSVVKLYSPNQPDSIARYSCRAKDINDVTIDYGLVTASCTDGCTYVWDQRQPQKPLHTLAHGRPVVRLARGADREMEDVGVRYIEWSRTPGQLYTGSSDGFLKYWDTGRSPTDVLVEDLVDAGREILCGRLSPDHSSLLLGDEEGRLLLFSTSKGPFPEEEFRFRVGEQWAHEN</sequence>